<dbReference type="EC" id="1.10.3.1" evidence="2"/>
<feature type="compositionally biased region" description="Pro residues" evidence="1">
    <location>
        <begin position="121"/>
        <end position="130"/>
    </location>
</feature>
<keyword evidence="3" id="KW-1185">Reference proteome</keyword>
<protein>
    <submittedName>
        <fullName evidence="2">Catechol oxidase</fullName>
        <ecNumber evidence="2">1.10.3.1</ecNumber>
    </submittedName>
</protein>
<proteinExistence type="predicted"/>
<accession>A0ABD1H5C5</accession>
<comment type="caution">
    <text evidence="2">The sequence shown here is derived from an EMBL/GenBank/DDBJ whole genome shotgun (WGS) entry which is preliminary data.</text>
</comment>
<reference evidence="2 3" key="1">
    <citation type="submission" date="2024-06" db="EMBL/GenBank/DDBJ databases">
        <title>A chromosome level genome sequence of Diviner's sage (Salvia divinorum).</title>
        <authorList>
            <person name="Ford S.A."/>
            <person name="Ro D.-K."/>
            <person name="Ness R.W."/>
            <person name="Phillips M.A."/>
        </authorList>
    </citation>
    <scope>NUCLEOTIDE SEQUENCE [LARGE SCALE GENOMIC DNA]</scope>
    <source>
        <strain evidence="2">SAF-2024a</strain>
        <tissue evidence="2">Leaf</tissue>
    </source>
</reference>
<dbReference type="AlphaFoldDB" id="A0ABD1H5C5"/>
<organism evidence="2 3">
    <name type="scientific">Salvia divinorum</name>
    <name type="common">Maria pastora</name>
    <name type="synonym">Diviner's sage</name>
    <dbReference type="NCBI Taxonomy" id="28513"/>
    <lineage>
        <taxon>Eukaryota</taxon>
        <taxon>Viridiplantae</taxon>
        <taxon>Streptophyta</taxon>
        <taxon>Embryophyta</taxon>
        <taxon>Tracheophyta</taxon>
        <taxon>Spermatophyta</taxon>
        <taxon>Magnoliopsida</taxon>
        <taxon>eudicotyledons</taxon>
        <taxon>Gunneridae</taxon>
        <taxon>Pentapetalae</taxon>
        <taxon>asterids</taxon>
        <taxon>lamiids</taxon>
        <taxon>Lamiales</taxon>
        <taxon>Lamiaceae</taxon>
        <taxon>Nepetoideae</taxon>
        <taxon>Mentheae</taxon>
        <taxon>Salviinae</taxon>
        <taxon>Salvia</taxon>
        <taxon>Salvia subgen. Calosphace</taxon>
    </lineage>
</organism>
<dbReference type="EMBL" id="JBEAFC010000007">
    <property type="protein sequence ID" value="KAL1551617.1"/>
    <property type="molecule type" value="Genomic_DNA"/>
</dbReference>
<evidence type="ECO:0000313" key="2">
    <source>
        <dbReference type="EMBL" id="KAL1551617.1"/>
    </source>
</evidence>
<name>A0ABD1H5C5_SALDI</name>
<dbReference type="GO" id="GO:0004097">
    <property type="term" value="F:catechol oxidase activity"/>
    <property type="evidence" value="ECO:0007669"/>
    <property type="project" value="UniProtKB-EC"/>
</dbReference>
<evidence type="ECO:0000256" key="1">
    <source>
        <dbReference type="SAM" id="MobiDB-lite"/>
    </source>
</evidence>
<keyword evidence="2" id="KW-0560">Oxidoreductase</keyword>
<feature type="region of interest" description="Disordered" evidence="1">
    <location>
        <begin position="14"/>
        <end position="50"/>
    </location>
</feature>
<sequence>MTSLYFPCTVLSTTKPHHRISPPPSPNTRRSRRFHVSCSGGSGDQPKVDRRNMLLGLGGLYGASNLILPGPDASAKPSSLRISRNAASPVNSTPETYSTSTAARPSPTPASWTTSSRGCPAPGPGPRHTT</sequence>
<evidence type="ECO:0000313" key="3">
    <source>
        <dbReference type="Proteomes" id="UP001567538"/>
    </source>
</evidence>
<gene>
    <name evidence="2" type="ORF">AAHA92_19437</name>
</gene>
<dbReference type="Proteomes" id="UP001567538">
    <property type="component" value="Unassembled WGS sequence"/>
</dbReference>
<feature type="compositionally biased region" description="Low complexity" evidence="1">
    <location>
        <begin position="96"/>
        <end position="116"/>
    </location>
</feature>
<feature type="region of interest" description="Disordered" evidence="1">
    <location>
        <begin position="69"/>
        <end position="130"/>
    </location>
</feature>
<feature type="compositionally biased region" description="Polar residues" evidence="1">
    <location>
        <begin position="76"/>
        <end position="95"/>
    </location>
</feature>